<evidence type="ECO:0000256" key="5">
    <source>
        <dbReference type="ARBA" id="ARBA00023054"/>
    </source>
</evidence>
<comment type="subunit">
    <text evidence="7">Self-associates. Interacts with BBS9; the interaction mediates the association of LZTL1 with the BBsome complex and regulates BBSome ciliary trafficking.</text>
</comment>
<dbReference type="GO" id="GO:1903565">
    <property type="term" value="P:negative regulation of protein localization to cilium"/>
    <property type="evidence" value="ECO:0007669"/>
    <property type="project" value="TreeGrafter"/>
</dbReference>
<gene>
    <name evidence="9" type="ORF">g.43308</name>
</gene>
<comment type="function">
    <text evidence="6">Regulates ciliary localization of the BBSome complex. Together with the BBSome complex, controls SMO ciliary trafficking and contributes to the sonic hedgehog (SHH) pathway regulation. May play a role in neurite outgrowth. May have tumor suppressor function.</text>
</comment>
<dbReference type="Pfam" id="PF15294">
    <property type="entry name" value="Leu_zip"/>
    <property type="match status" value="1"/>
</dbReference>
<keyword evidence="4" id="KW-0963">Cytoplasm</keyword>
<evidence type="ECO:0000256" key="1">
    <source>
        <dbReference type="ARBA" id="ARBA00004496"/>
    </source>
</evidence>
<feature type="non-terminal residue" evidence="9">
    <location>
        <position position="1"/>
    </location>
</feature>
<dbReference type="InterPro" id="IPR026157">
    <property type="entry name" value="LZTFL1"/>
</dbReference>
<proteinExistence type="inferred from homology"/>
<dbReference type="PANTHER" id="PTHR21635:SF0">
    <property type="entry name" value="LEUCINE ZIPPER TRANSCRIPTION FACTOR-LIKE PROTEIN 1"/>
    <property type="match status" value="1"/>
</dbReference>
<name>A0A1B6CJ25_9HEMI</name>
<dbReference type="GO" id="GO:0005737">
    <property type="term" value="C:cytoplasm"/>
    <property type="evidence" value="ECO:0007669"/>
    <property type="project" value="UniProtKB-SubCell"/>
</dbReference>
<feature type="coiled-coil region" evidence="8">
    <location>
        <begin position="203"/>
        <end position="268"/>
    </location>
</feature>
<sequence>KAVDLTFQDVLDTQLLEATFTQQEIIDILNCLRELVRAEMETELISMAHTNVLLLSQLFSQSEKWHLRLNVDLSEIQNRELLENLKIMETTDLNTKIKLQPINEKEGAQILLRNEIDRLQHDQHKVQEIVMNLESNIIELKEERNKLLGSCEKYEEQIVLLKQTVKELNSKLDTLGTKSDLVDTVIEKKDAENLLGEYEVVLREQLSAELESMRQQVLSVQSQLTLTEQELERKFNQTAAYTNMKKMITKKNEQVKELRKKLLQFETKDDEISD</sequence>
<evidence type="ECO:0000313" key="9">
    <source>
        <dbReference type="EMBL" id="JAS13496.1"/>
    </source>
</evidence>
<dbReference type="PANTHER" id="PTHR21635">
    <property type="entry name" value="LEUCINE ZIPPER TRANSCRIPTION FACTOR LIKE"/>
    <property type="match status" value="1"/>
</dbReference>
<organism evidence="9">
    <name type="scientific">Clastoptera arizonana</name>
    <name type="common">Arizona spittle bug</name>
    <dbReference type="NCBI Taxonomy" id="38151"/>
    <lineage>
        <taxon>Eukaryota</taxon>
        <taxon>Metazoa</taxon>
        <taxon>Ecdysozoa</taxon>
        <taxon>Arthropoda</taxon>
        <taxon>Hexapoda</taxon>
        <taxon>Insecta</taxon>
        <taxon>Pterygota</taxon>
        <taxon>Neoptera</taxon>
        <taxon>Paraneoptera</taxon>
        <taxon>Hemiptera</taxon>
        <taxon>Auchenorrhyncha</taxon>
        <taxon>Cercopoidea</taxon>
        <taxon>Clastopteridae</taxon>
        <taxon>Clastoptera</taxon>
    </lineage>
</organism>
<evidence type="ECO:0000256" key="2">
    <source>
        <dbReference type="ARBA" id="ARBA00008868"/>
    </source>
</evidence>
<dbReference type="AlphaFoldDB" id="A0A1B6CJ25"/>
<protein>
    <recommendedName>
        <fullName evidence="3">Leucine zipper transcription factor-like protein 1</fullName>
    </recommendedName>
</protein>
<dbReference type="EMBL" id="GEDC01023802">
    <property type="protein sequence ID" value="JAS13496.1"/>
    <property type="molecule type" value="Transcribed_RNA"/>
</dbReference>
<evidence type="ECO:0000256" key="4">
    <source>
        <dbReference type="ARBA" id="ARBA00022490"/>
    </source>
</evidence>
<evidence type="ECO:0000256" key="6">
    <source>
        <dbReference type="ARBA" id="ARBA00024898"/>
    </source>
</evidence>
<keyword evidence="5 8" id="KW-0175">Coiled coil</keyword>
<evidence type="ECO:0000256" key="8">
    <source>
        <dbReference type="SAM" id="Coils"/>
    </source>
</evidence>
<feature type="coiled-coil region" evidence="8">
    <location>
        <begin position="116"/>
        <end position="171"/>
    </location>
</feature>
<comment type="subcellular location">
    <subcellularLocation>
        <location evidence="1">Cytoplasm</location>
    </subcellularLocation>
</comment>
<comment type="similarity">
    <text evidence="2">Belongs to the LZTFL1 family.</text>
</comment>
<evidence type="ECO:0000256" key="7">
    <source>
        <dbReference type="ARBA" id="ARBA00026004"/>
    </source>
</evidence>
<evidence type="ECO:0000256" key="3">
    <source>
        <dbReference type="ARBA" id="ARBA00018920"/>
    </source>
</evidence>
<accession>A0A1B6CJ25</accession>
<reference evidence="9" key="1">
    <citation type="submission" date="2015-12" db="EMBL/GenBank/DDBJ databases">
        <title>De novo transcriptome assembly of four potential Pierce s Disease insect vectors from Arizona vineyards.</title>
        <authorList>
            <person name="Tassone E.E."/>
        </authorList>
    </citation>
    <scope>NUCLEOTIDE SEQUENCE</scope>
</reference>